<proteinExistence type="predicted"/>
<dbReference type="SMART" id="SM01103">
    <property type="entry name" value="CRS1_YhbY"/>
    <property type="match status" value="1"/>
</dbReference>
<dbReference type="Proteomes" id="UP000623172">
    <property type="component" value="Unassembled WGS sequence"/>
</dbReference>
<evidence type="ECO:0000313" key="5">
    <source>
        <dbReference type="EMBL" id="MBC8532388.1"/>
    </source>
</evidence>
<gene>
    <name evidence="5" type="primary">yhbY</name>
    <name evidence="5" type="ORF">H8696_11110</name>
</gene>
<dbReference type="Gene3D" id="3.30.110.60">
    <property type="entry name" value="YhbY-like"/>
    <property type="match status" value="1"/>
</dbReference>
<dbReference type="PROSITE" id="PS51295">
    <property type="entry name" value="CRM"/>
    <property type="match status" value="1"/>
</dbReference>
<evidence type="ECO:0000313" key="6">
    <source>
        <dbReference type="Proteomes" id="UP000623172"/>
    </source>
</evidence>
<comment type="caution">
    <text evidence="5">The sequence shown here is derived from an EMBL/GenBank/DDBJ whole genome shotgun (WGS) entry which is preliminary data.</text>
</comment>
<sequence length="120" mass="13271">MTSKERSYLRGLANDLEPIVHVGKGGIGENMVRQVDDALEARELIKGTVLQSSDVSAREVCDELCDAVGAEPVQVIGSRFVLYRKSKDHQRLFLDKVASATKPLKSPKAPRPRSKRPTTR</sequence>
<evidence type="ECO:0000256" key="2">
    <source>
        <dbReference type="PROSITE-ProRule" id="PRU00626"/>
    </source>
</evidence>
<keyword evidence="1 2" id="KW-0694">RNA-binding</keyword>
<feature type="compositionally biased region" description="Basic residues" evidence="3">
    <location>
        <begin position="108"/>
        <end position="120"/>
    </location>
</feature>
<dbReference type="GO" id="GO:0003723">
    <property type="term" value="F:RNA binding"/>
    <property type="evidence" value="ECO:0007669"/>
    <property type="project" value="UniProtKB-UniRule"/>
</dbReference>
<dbReference type="InterPro" id="IPR051925">
    <property type="entry name" value="RNA-binding_domain"/>
</dbReference>
<name>A0A926D628_9FIRM</name>
<dbReference type="PANTHER" id="PTHR40065">
    <property type="entry name" value="RNA-BINDING PROTEIN YHBY"/>
    <property type="match status" value="1"/>
</dbReference>
<dbReference type="InterPro" id="IPR017924">
    <property type="entry name" value="RNA-binding_YhbY"/>
</dbReference>
<dbReference type="Pfam" id="PF01985">
    <property type="entry name" value="CRS1_YhbY"/>
    <property type="match status" value="1"/>
</dbReference>
<feature type="domain" description="CRM" evidence="4">
    <location>
        <begin position="1"/>
        <end position="95"/>
    </location>
</feature>
<accession>A0A926D628</accession>
<dbReference type="PANTHER" id="PTHR40065:SF3">
    <property type="entry name" value="RNA-BINDING PROTEIN YHBY"/>
    <property type="match status" value="1"/>
</dbReference>
<dbReference type="NCBIfam" id="TIGR00253">
    <property type="entry name" value="RNA_bind_YhbY"/>
    <property type="match status" value="1"/>
</dbReference>
<dbReference type="AlphaFoldDB" id="A0A926D628"/>
<evidence type="ECO:0000259" key="4">
    <source>
        <dbReference type="PROSITE" id="PS51295"/>
    </source>
</evidence>
<reference evidence="5" key="1">
    <citation type="submission" date="2020-08" db="EMBL/GenBank/DDBJ databases">
        <title>Genome public.</title>
        <authorList>
            <person name="Liu C."/>
            <person name="Sun Q."/>
        </authorList>
    </citation>
    <scope>NUCLEOTIDE SEQUENCE</scope>
    <source>
        <strain evidence="5">NSJ-53</strain>
    </source>
</reference>
<dbReference type="InterPro" id="IPR035920">
    <property type="entry name" value="YhbY-like_sf"/>
</dbReference>
<dbReference type="InterPro" id="IPR001890">
    <property type="entry name" value="RNA-binding_CRM"/>
</dbReference>
<keyword evidence="6" id="KW-1185">Reference proteome</keyword>
<evidence type="ECO:0000256" key="3">
    <source>
        <dbReference type="SAM" id="MobiDB-lite"/>
    </source>
</evidence>
<dbReference type="RefSeq" id="WP_249317515.1">
    <property type="nucleotide sequence ID" value="NZ_JACRSR010000007.1"/>
</dbReference>
<dbReference type="EMBL" id="JACRSR010000007">
    <property type="protein sequence ID" value="MBC8532388.1"/>
    <property type="molecule type" value="Genomic_DNA"/>
</dbReference>
<feature type="region of interest" description="Disordered" evidence="3">
    <location>
        <begin position="96"/>
        <end position="120"/>
    </location>
</feature>
<organism evidence="5 6">
    <name type="scientific">Gehongia tenuis</name>
    <dbReference type="NCBI Taxonomy" id="2763655"/>
    <lineage>
        <taxon>Bacteria</taxon>
        <taxon>Bacillati</taxon>
        <taxon>Bacillota</taxon>
        <taxon>Clostridia</taxon>
        <taxon>Christensenellales</taxon>
        <taxon>Christensenellaceae</taxon>
        <taxon>Gehongia</taxon>
    </lineage>
</organism>
<protein>
    <submittedName>
        <fullName evidence="5">Ribosome assembly RNA-binding protein YhbY</fullName>
    </submittedName>
</protein>
<evidence type="ECO:0000256" key="1">
    <source>
        <dbReference type="ARBA" id="ARBA00022884"/>
    </source>
</evidence>
<dbReference type="SUPFAM" id="SSF75471">
    <property type="entry name" value="YhbY-like"/>
    <property type="match status" value="1"/>
</dbReference>